<dbReference type="PROSITE" id="PS50042">
    <property type="entry name" value="CNMP_BINDING_3"/>
    <property type="match status" value="1"/>
</dbReference>
<dbReference type="EMBL" id="JBHTMU010000003">
    <property type="protein sequence ID" value="MFD1341374.1"/>
    <property type="molecule type" value="Genomic_DNA"/>
</dbReference>
<dbReference type="InterPro" id="IPR058058">
    <property type="entry name" value="CBU_0592-like"/>
</dbReference>
<keyword evidence="3" id="KW-1185">Reference proteome</keyword>
<dbReference type="SUPFAM" id="SSF51206">
    <property type="entry name" value="cAMP-binding domain-like"/>
    <property type="match status" value="1"/>
</dbReference>
<dbReference type="PROSITE" id="PS51257">
    <property type="entry name" value="PROKAR_LIPOPROTEIN"/>
    <property type="match status" value="1"/>
</dbReference>
<dbReference type="Pfam" id="PF00027">
    <property type="entry name" value="cNMP_binding"/>
    <property type="match status" value="1"/>
</dbReference>
<dbReference type="InterPro" id="IPR018490">
    <property type="entry name" value="cNMP-bd_dom_sf"/>
</dbReference>
<evidence type="ECO:0000313" key="2">
    <source>
        <dbReference type="EMBL" id="MFD1341374.1"/>
    </source>
</evidence>
<organism evidence="2 3">
    <name type="scientific">Litorisediminicola beolgyonensis</name>
    <dbReference type="NCBI Taxonomy" id="1173614"/>
    <lineage>
        <taxon>Bacteria</taxon>
        <taxon>Pseudomonadati</taxon>
        <taxon>Pseudomonadota</taxon>
        <taxon>Alphaproteobacteria</taxon>
        <taxon>Rhodobacterales</taxon>
        <taxon>Paracoccaceae</taxon>
        <taxon>Litorisediminicola</taxon>
    </lineage>
</organism>
<dbReference type="NCBIfam" id="NF047864">
    <property type="entry name" value="CBU_0592_membra"/>
    <property type="match status" value="1"/>
</dbReference>
<name>A0ABW3ZE72_9RHOB</name>
<proteinExistence type="predicted"/>
<dbReference type="InterPro" id="IPR000595">
    <property type="entry name" value="cNMP-bd_dom"/>
</dbReference>
<comment type="caution">
    <text evidence="2">The sequence shown here is derived from an EMBL/GenBank/DDBJ whole genome shotgun (WGS) entry which is preliminary data.</text>
</comment>
<accession>A0ABW3ZE72</accession>
<dbReference type="CDD" id="cd00038">
    <property type="entry name" value="CAP_ED"/>
    <property type="match status" value="1"/>
</dbReference>
<protein>
    <submittedName>
        <fullName evidence="2">Crp/Fnr family transcriptional regulator</fullName>
    </submittedName>
</protein>
<dbReference type="Proteomes" id="UP001597135">
    <property type="component" value="Unassembled WGS sequence"/>
</dbReference>
<dbReference type="Pfam" id="PF26604">
    <property type="entry name" value="CBU_0592"/>
    <property type="match status" value="1"/>
</dbReference>
<gene>
    <name evidence="2" type="ORF">ACFQ4E_02980</name>
</gene>
<sequence length="223" mass="24706">MRLISGTGFLYPLLNLVAAGCVLIDLQRHFNLSSFLIQVSWIAISLAGLARVSYQCRRISLTSEEESFAASKLPTAPRYLVRRLLDAGRWVDLPEGWVLARRGLPFDNLVYVVRGSVACGLEGEPRYVYGADRYLGELTVLSGEPASATCVTASPCRCLLVDADRLRKLAAMDERLRVALEASFFEDVYRKMIEADDTVSTLICELAEARRSSAPRLTLIKSV</sequence>
<reference evidence="3" key="1">
    <citation type="journal article" date="2019" name="Int. J. Syst. Evol. Microbiol.">
        <title>The Global Catalogue of Microorganisms (GCM) 10K type strain sequencing project: providing services to taxonomists for standard genome sequencing and annotation.</title>
        <authorList>
            <consortium name="The Broad Institute Genomics Platform"/>
            <consortium name="The Broad Institute Genome Sequencing Center for Infectious Disease"/>
            <person name="Wu L."/>
            <person name="Ma J."/>
        </authorList>
    </citation>
    <scope>NUCLEOTIDE SEQUENCE [LARGE SCALE GENOMIC DNA]</scope>
    <source>
        <strain evidence="3">CCUG 62953</strain>
    </source>
</reference>
<evidence type="ECO:0000313" key="3">
    <source>
        <dbReference type="Proteomes" id="UP001597135"/>
    </source>
</evidence>
<dbReference type="InterPro" id="IPR014710">
    <property type="entry name" value="RmlC-like_jellyroll"/>
</dbReference>
<evidence type="ECO:0000259" key="1">
    <source>
        <dbReference type="PROSITE" id="PS50042"/>
    </source>
</evidence>
<dbReference type="Gene3D" id="2.60.120.10">
    <property type="entry name" value="Jelly Rolls"/>
    <property type="match status" value="1"/>
</dbReference>
<feature type="domain" description="Cyclic nucleotide-binding" evidence="1">
    <location>
        <begin position="72"/>
        <end position="187"/>
    </location>
</feature>